<dbReference type="Proteomes" id="UP001446871">
    <property type="component" value="Unassembled WGS sequence"/>
</dbReference>
<feature type="compositionally biased region" description="Basic and acidic residues" evidence="1">
    <location>
        <begin position="91"/>
        <end position="129"/>
    </location>
</feature>
<accession>A0ABR1UMN2</accession>
<evidence type="ECO:0000313" key="3">
    <source>
        <dbReference type="EMBL" id="KAK8060162.1"/>
    </source>
</evidence>
<dbReference type="InterPro" id="IPR004827">
    <property type="entry name" value="bZIP"/>
</dbReference>
<evidence type="ECO:0000313" key="4">
    <source>
        <dbReference type="Proteomes" id="UP001446871"/>
    </source>
</evidence>
<dbReference type="EMBL" id="JAQQWM010000006">
    <property type="protein sequence ID" value="KAK8060162.1"/>
    <property type="molecule type" value="Genomic_DNA"/>
</dbReference>
<dbReference type="SUPFAM" id="SSF57959">
    <property type="entry name" value="Leucine zipper domain"/>
    <property type="match status" value="1"/>
</dbReference>
<protein>
    <recommendedName>
        <fullName evidence="2">BZIP domain-containing protein</fullName>
    </recommendedName>
</protein>
<feature type="region of interest" description="Disordered" evidence="1">
    <location>
        <begin position="1"/>
        <end position="129"/>
    </location>
</feature>
<gene>
    <name evidence="3" type="ORF">PG996_010092</name>
</gene>
<dbReference type="PROSITE" id="PS00036">
    <property type="entry name" value="BZIP_BASIC"/>
    <property type="match status" value="1"/>
</dbReference>
<evidence type="ECO:0000256" key="1">
    <source>
        <dbReference type="SAM" id="MobiDB-lite"/>
    </source>
</evidence>
<sequence length="298" mass="32286">MSSANGSNAWMGYFHSATPEPSGTGGNGAQNDQMPQNAFMPVNHHQPQPQPQPQAPQRAEQQAQSAPVRRRGPGIIGRGMLPLSNDLPVQEYERRRQHNSEQAEENKKVQRERNNEAARRSRQRRADLIEEQKSEIAQLKEETGALTRERDYWKGIVDRMQGVGGSRGQQQAVSSQYLAYPAAMAPSVPVNSTPLNNIAVVPAPAPAPAPATQASAQLMRPFPDMGSASAQAQAQAQGAALAAASANPNLADFNLLPLSDAPDNGLGNSEFFQQMEEFEASMKKGDSMDALENFNFSI</sequence>
<name>A0ABR1UMN2_9PEZI</name>
<proteinExistence type="predicted"/>
<dbReference type="Gene3D" id="1.20.5.170">
    <property type="match status" value="1"/>
</dbReference>
<organism evidence="3 4">
    <name type="scientific">Apiospora saccharicola</name>
    <dbReference type="NCBI Taxonomy" id="335842"/>
    <lineage>
        <taxon>Eukaryota</taxon>
        <taxon>Fungi</taxon>
        <taxon>Dikarya</taxon>
        <taxon>Ascomycota</taxon>
        <taxon>Pezizomycotina</taxon>
        <taxon>Sordariomycetes</taxon>
        <taxon>Xylariomycetidae</taxon>
        <taxon>Amphisphaeriales</taxon>
        <taxon>Apiosporaceae</taxon>
        <taxon>Apiospora</taxon>
    </lineage>
</organism>
<feature type="domain" description="BZIP" evidence="2">
    <location>
        <begin position="104"/>
        <end position="149"/>
    </location>
</feature>
<keyword evidence="4" id="KW-1185">Reference proteome</keyword>
<feature type="compositionally biased region" description="Low complexity" evidence="1">
    <location>
        <begin position="55"/>
        <end position="67"/>
    </location>
</feature>
<reference evidence="3 4" key="1">
    <citation type="submission" date="2023-01" db="EMBL/GenBank/DDBJ databases">
        <title>Analysis of 21 Apiospora genomes using comparative genomics revels a genus with tremendous synthesis potential of carbohydrate active enzymes and secondary metabolites.</title>
        <authorList>
            <person name="Sorensen T."/>
        </authorList>
    </citation>
    <scope>NUCLEOTIDE SEQUENCE [LARGE SCALE GENOMIC DNA]</scope>
    <source>
        <strain evidence="3 4">CBS 83171</strain>
    </source>
</reference>
<dbReference type="InterPro" id="IPR046347">
    <property type="entry name" value="bZIP_sf"/>
</dbReference>
<dbReference type="PROSITE" id="PS50217">
    <property type="entry name" value="BZIP"/>
    <property type="match status" value="1"/>
</dbReference>
<comment type="caution">
    <text evidence="3">The sequence shown here is derived from an EMBL/GenBank/DDBJ whole genome shotgun (WGS) entry which is preliminary data.</text>
</comment>
<evidence type="ECO:0000259" key="2">
    <source>
        <dbReference type="PROSITE" id="PS50217"/>
    </source>
</evidence>